<reference evidence="7" key="1">
    <citation type="submission" date="2021-01" db="EMBL/GenBank/DDBJ databases">
        <authorList>
            <person name="Corre E."/>
            <person name="Pelletier E."/>
            <person name="Niang G."/>
            <person name="Scheremetjew M."/>
            <person name="Finn R."/>
            <person name="Kale V."/>
            <person name="Holt S."/>
            <person name="Cochrane G."/>
            <person name="Meng A."/>
            <person name="Brown T."/>
            <person name="Cohen L."/>
        </authorList>
    </citation>
    <scope>NUCLEOTIDE SEQUENCE</scope>
    <source>
        <strain evidence="7">CCMP3346</strain>
    </source>
</reference>
<evidence type="ECO:0000313" key="7">
    <source>
        <dbReference type="EMBL" id="CAD9074541.1"/>
    </source>
</evidence>
<dbReference type="EMBL" id="HBGB01050550">
    <property type="protein sequence ID" value="CAD9074541.1"/>
    <property type="molecule type" value="Transcribed_RNA"/>
</dbReference>
<feature type="transmembrane region" description="Helical" evidence="4">
    <location>
        <begin position="855"/>
        <end position="872"/>
    </location>
</feature>
<feature type="transmembrane region" description="Helical" evidence="4">
    <location>
        <begin position="778"/>
        <end position="801"/>
    </location>
</feature>
<dbReference type="SUPFAM" id="SSF57414">
    <property type="entry name" value="Hairpin loop containing domain-like"/>
    <property type="match status" value="1"/>
</dbReference>
<evidence type="ECO:0000256" key="3">
    <source>
        <dbReference type="SAM" id="MobiDB-lite"/>
    </source>
</evidence>
<feature type="transmembrane region" description="Helical" evidence="4">
    <location>
        <begin position="493"/>
        <end position="515"/>
    </location>
</feature>
<proteinExistence type="predicted"/>
<gene>
    <name evidence="7" type="ORF">VBRA1451_LOCUS29629</name>
</gene>
<dbReference type="GO" id="GO:0005576">
    <property type="term" value="C:extracellular region"/>
    <property type="evidence" value="ECO:0007669"/>
    <property type="project" value="InterPro"/>
</dbReference>
<dbReference type="Gene3D" id="3.50.4.10">
    <property type="entry name" value="Hepatocyte Growth Factor"/>
    <property type="match status" value="3"/>
</dbReference>
<feature type="transmembrane region" description="Helical" evidence="4">
    <location>
        <begin position="463"/>
        <end position="487"/>
    </location>
</feature>
<name>A0A7S1PDV2_9ALVE</name>
<accession>A0A7S1PDV2</accession>
<evidence type="ECO:0000256" key="4">
    <source>
        <dbReference type="SAM" id="Phobius"/>
    </source>
</evidence>
<feature type="region of interest" description="Disordered" evidence="3">
    <location>
        <begin position="645"/>
        <end position="665"/>
    </location>
</feature>
<evidence type="ECO:0000256" key="1">
    <source>
        <dbReference type="ARBA" id="ARBA00022737"/>
    </source>
</evidence>
<keyword evidence="2" id="KW-1015">Disulfide bond</keyword>
<evidence type="ECO:0000259" key="6">
    <source>
        <dbReference type="SMART" id="SM00223"/>
    </source>
</evidence>
<feature type="region of interest" description="Disordered" evidence="3">
    <location>
        <begin position="720"/>
        <end position="750"/>
    </location>
</feature>
<feature type="compositionally biased region" description="Low complexity" evidence="3">
    <location>
        <begin position="733"/>
        <end position="743"/>
    </location>
</feature>
<dbReference type="GO" id="GO:0006508">
    <property type="term" value="P:proteolysis"/>
    <property type="evidence" value="ECO:0007669"/>
    <property type="project" value="InterPro"/>
</dbReference>
<protein>
    <recommendedName>
        <fullName evidence="6">Apple domain-containing protein</fullName>
    </recommendedName>
</protein>
<feature type="chain" id="PRO_5030504352" description="Apple domain-containing protein" evidence="5">
    <location>
        <begin position="18"/>
        <end position="884"/>
    </location>
</feature>
<sequence length="884" mass="97099">MQFLAVALAACITAVHADTVSVPKEIRALLPHEADRDALPGGFSCYEWDVVYEGHDIEMLMGQPHMVSRPYDCARACIHDTRCNAWTWIQEGSPRGCLMKSSDEGRRPKREVESGVDTAGKIIVSGAKQSLDCDRGGVPSGCFERNVATLWYQGDRSGFEQGSVLSYEECHERCHQAPICTQFSWYERWPRDGKIVEGACFLRNTDRARVCFPGAIAGNIEDRDCGAGNATVPQPYLPPFHEDGHNMEPADPRLYYGLPTDPEARAFGRRGSKEERNFHRGDLGLPPSLQVTKPYAIRSSELRDPPAHCGCYTIGVEPSPNASAIVRDLPFASSVEECHGHCLRNPDCEAFVALPRRCVLHANVTKWVLDQVEPIAISGPRYCPEDLIEQGFRCDLDHYRSRFTSLSLLVLSVPNTAQAYGKPCPFDISASPFIALFIVVLAVLFTAAAAYQSRKRNGTTVIWRVMAAVLAALGALVHVVFVGFLFAGSDTGLLFWCGVAHLLLMIVFNECFMVWRNIQWVKADPFYRSFFLQRPAPSRRSALKEMSSFDTAIVDNKPRRSVTFHGTAFPLGPDDPCNSSGSVTTIPVEELLEFPSRDAEYMVAHGPEHSAIPVATESGRSNASYLSYCPSFAMSMLSDDTVWPSGVTPAQDQQEGRPAPIAEDGDFSRAEQQGDRMAVLPQPPKQMTTAPVMLSVPDTPSKTDKAGRMLSSLPSNADSFKLSSNDNIPPSTPTTNVPTTSMSAAGSLGKSSVPETHFEHHLQSLSVEGMGPYGGQGYGLVFVLFGSFFSISVLNLCWSHLWSLPFFAIPLPSDDFERAEPFSLVGTGPMLAIQLLTVFLADSGEGIWAHHVPEISLAAIVLSAANILFLFVNQWRRLHRRKGL</sequence>
<evidence type="ECO:0000256" key="2">
    <source>
        <dbReference type="ARBA" id="ARBA00023157"/>
    </source>
</evidence>
<feature type="signal peptide" evidence="5">
    <location>
        <begin position="1"/>
        <end position="17"/>
    </location>
</feature>
<keyword evidence="1" id="KW-0677">Repeat</keyword>
<dbReference type="Pfam" id="PF14295">
    <property type="entry name" value="PAN_4"/>
    <property type="match status" value="3"/>
</dbReference>
<feature type="domain" description="Apple" evidence="6">
    <location>
        <begin position="45"/>
        <end position="119"/>
    </location>
</feature>
<evidence type="ECO:0000256" key="5">
    <source>
        <dbReference type="SAM" id="SignalP"/>
    </source>
</evidence>
<dbReference type="InterPro" id="IPR003609">
    <property type="entry name" value="Pan_app"/>
</dbReference>
<keyword evidence="4" id="KW-0812">Transmembrane</keyword>
<keyword evidence="4" id="KW-0472">Membrane</keyword>
<feature type="transmembrane region" description="Helical" evidence="4">
    <location>
        <begin position="433"/>
        <end position="451"/>
    </location>
</feature>
<organism evidence="7">
    <name type="scientific">Vitrella brassicaformis</name>
    <dbReference type="NCBI Taxonomy" id="1169539"/>
    <lineage>
        <taxon>Eukaryota</taxon>
        <taxon>Sar</taxon>
        <taxon>Alveolata</taxon>
        <taxon>Colpodellida</taxon>
        <taxon>Vitrellaceae</taxon>
        <taxon>Vitrella</taxon>
    </lineage>
</organism>
<dbReference type="InterPro" id="IPR000177">
    <property type="entry name" value="Apple"/>
</dbReference>
<dbReference type="SMART" id="SM00223">
    <property type="entry name" value="APPLE"/>
    <property type="match status" value="1"/>
</dbReference>
<keyword evidence="5" id="KW-0732">Signal</keyword>
<keyword evidence="4" id="KW-1133">Transmembrane helix</keyword>
<dbReference type="AlphaFoldDB" id="A0A7S1PDV2"/>